<name>A0A316Z9K2_9BASI</name>
<proteinExistence type="predicted"/>
<sequence length="155" mass="16144">MRAGATAALAPLGFPELLVSTPESMTLPLASRISPPTAPSLPPSDAAAGCACAAIVVSGASTAGPPSRRGESSLKNPVMERGAASKSGPRMSGQRCGQRAWEPGHCQHALESCSCVCAQMPSADCRRHGRLAGTSRTENWHGDWRRPRRVVTMAV</sequence>
<dbReference type="RefSeq" id="XP_025598245.1">
    <property type="nucleotide sequence ID" value="XM_025744621.1"/>
</dbReference>
<evidence type="ECO:0000313" key="3">
    <source>
        <dbReference type="Proteomes" id="UP000245946"/>
    </source>
</evidence>
<keyword evidence="3" id="KW-1185">Reference proteome</keyword>
<gene>
    <name evidence="2" type="ORF">FA09DRAFT_34384</name>
</gene>
<evidence type="ECO:0000313" key="2">
    <source>
        <dbReference type="EMBL" id="PWN97966.1"/>
    </source>
</evidence>
<evidence type="ECO:0000256" key="1">
    <source>
        <dbReference type="SAM" id="MobiDB-lite"/>
    </source>
</evidence>
<dbReference type="Proteomes" id="UP000245946">
    <property type="component" value="Unassembled WGS sequence"/>
</dbReference>
<dbReference type="AlphaFoldDB" id="A0A316Z9K2"/>
<feature type="region of interest" description="Disordered" evidence="1">
    <location>
        <begin position="60"/>
        <end position="99"/>
    </location>
</feature>
<protein>
    <submittedName>
        <fullName evidence="2">Uncharacterized protein</fullName>
    </submittedName>
</protein>
<dbReference type="GeneID" id="37272165"/>
<accession>A0A316Z9K2</accession>
<reference evidence="2 3" key="1">
    <citation type="journal article" date="2018" name="Mol. Biol. Evol.">
        <title>Broad Genomic Sampling Reveals a Smut Pathogenic Ancestry of the Fungal Clade Ustilaginomycotina.</title>
        <authorList>
            <person name="Kijpornyongpan T."/>
            <person name="Mondo S.J."/>
            <person name="Barry K."/>
            <person name="Sandor L."/>
            <person name="Lee J."/>
            <person name="Lipzen A."/>
            <person name="Pangilinan J."/>
            <person name="LaButti K."/>
            <person name="Hainaut M."/>
            <person name="Henrissat B."/>
            <person name="Grigoriev I.V."/>
            <person name="Spatafora J.W."/>
            <person name="Aime M.C."/>
        </authorList>
    </citation>
    <scope>NUCLEOTIDE SEQUENCE [LARGE SCALE GENOMIC DNA]</scope>
    <source>
        <strain evidence="2 3">MCA 4186</strain>
    </source>
</reference>
<organism evidence="2 3">
    <name type="scientific">Tilletiopsis washingtonensis</name>
    <dbReference type="NCBI Taxonomy" id="58919"/>
    <lineage>
        <taxon>Eukaryota</taxon>
        <taxon>Fungi</taxon>
        <taxon>Dikarya</taxon>
        <taxon>Basidiomycota</taxon>
        <taxon>Ustilaginomycotina</taxon>
        <taxon>Exobasidiomycetes</taxon>
        <taxon>Entylomatales</taxon>
        <taxon>Entylomatales incertae sedis</taxon>
        <taxon>Tilletiopsis</taxon>
    </lineage>
</organism>
<dbReference type="EMBL" id="KZ819293">
    <property type="protein sequence ID" value="PWN97966.1"/>
    <property type="molecule type" value="Genomic_DNA"/>
</dbReference>